<feature type="region of interest" description="Disordered" evidence="1">
    <location>
        <begin position="62"/>
        <end position="88"/>
    </location>
</feature>
<sequence>MGTSGPPFITSQIVNNVNCVNNANNFNTDLNYPTKDTITEYTKSKRKCGFGHFGASMEISAPRAKRNYDEDGSDISESESESNGSSNCTLNSNTGVIVPDVNNKQINKISNKYQPLIVVTLSERLSFFDIINKINSFKSNIVYKCNGKQVTLLTKSDCDFNEIIQLLNIDGIKFHTYTRKEDIERKIILKGLPVINTEEISKELLSLNIELVNIIIIRSKNNNNNNQATTTGQRNVTTVRDTDMGSPTATMSRDV</sequence>
<comment type="caution">
    <text evidence="2">The sequence shown here is derived from an EMBL/GenBank/DDBJ whole genome shotgun (WGS) entry which is preliminary data.</text>
</comment>
<reference evidence="2" key="2">
    <citation type="submission" date="2023-03" db="EMBL/GenBank/DDBJ databases">
        <authorList>
            <person name="Inwood S.N."/>
            <person name="Skelly J.G."/>
            <person name="Guhlin J."/>
            <person name="Harrop T.W.R."/>
            <person name="Goldson S.G."/>
            <person name="Dearden P.K."/>
        </authorList>
    </citation>
    <scope>NUCLEOTIDE SEQUENCE</scope>
    <source>
        <strain evidence="2">Lincoln</strain>
        <tissue evidence="2">Whole body</tissue>
    </source>
</reference>
<reference evidence="2" key="1">
    <citation type="journal article" date="2023" name="bioRxiv">
        <title>Scaffold-level genome assemblies of two parasitoid biocontrol wasps reveal the parthenogenesis mechanism and an associated novel virus.</title>
        <authorList>
            <person name="Inwood S."/>
            <person name="Skelly J."/>
            <person name="Guhlin J."/>
            <person name="Harrop T."/>
            <person name="Goldson S."/>
            <person name="Dearden P."/>
        </authorList>
    </citation>
    <scope>NUCLEOTIDE SEQUENCE</scope>
    <source>
        <strain evidence="2">Lincoln</strain>
        <tissue evidence="2">Whole body</tissue>
    </source>
</reference>
<dbReference type="EMBL" id="JAQQBR010000004">
    <property type="protein sequence ID" value="KAK0178554.1"/>
    <property type="molecule type" value="Genomic_DNA"/>
</dbReference>
<evidence type="ECO:0000313" key="2">
    <source>
        <dbReference type="EMBL" id="KAK0178554.1"/>
    </source>
</evidence>
<organism evidence="2 3">
    <name type="scientific">Microctonus hyperodae</name>
    <name type="common">Parasitoid wasp</name>
    <dbReference type="NCBI Taxonomy" id="165561"/>
    <lineage>
        <taxon>Eukaryota</taxon>
        <taxon>Metazoa</taxon>
        <taxon>Ecdysozoa</taxon>
        <taxon>Arthropoda</taxon>
        <taxon>Hexapoda</taxon>
        <taxon>Insecta</taxon>
        <taxon>Pterygota</taxon>
        <taxon>Neoptera</taxon>
        <taxon>Endopterygota</taxon>
        <taxon>Hymenoptera</taxon>
        <taxon>Apocrita</taxon>
        <taxon>Ichneumonoidea</taxon>
        <taxon>Braconidae</taxon>
        <taxon>Euphorinae</taxon>
        <taxon>Microctonus</taxon>
    </lineage>
</organism>
<gene>
    <name evidence="2" type="ORF">PV327_007433</name>
</gene>
<feature type="compositionally biased region" description="Acidic residues" evidence="1">
    <location>
        <begin position="70"/>
        <end position="80"/>
    </location>
</feature>
<dbReference type="AlphaFoldDB" id="A0AA39KYL1"/>
<proteinExistence type="predicted"/>
<evidence type="ECO:0000313" key="3">
    <source>
        <dbReference type="Proteomes" id="UP001168972"/>
    </source>
</evidence>
<protein>
    <submittedName>
        <fullName evidence="2">Uncharacterized protein</fullName>
    </submittedName>
</protein>
<accession>A0AA39KYL1</accession>
<evidence type="ECO:0000256" key="1">
    <source>
        <dbReference type="SAM" id="MobiDB-lite"/>
    </source>
</evidence>
<dbReference type="Proteomes" id="UP001168972">
    <property type="component" value="Unassembled WGS sequence"/>
</dbReference>
<name>A0AA39KYL1_MICHY</name>
<keyword evidence="3" id="KW-1185">Reference proteome</keyword>